<reference evidence="17" key="1">
    <citation type="journal article" date="2020" name="PLoS Negl. Trop. Dis.">
        <title>High-quality nuclear genome for Sarcoptes scabiei-A critical resource for a neglected parasite.</title>
        <authorList>
            <person name="Korhonen P.K."/>
            <person name="Gasser R.B."/>
            <person name="Ma G."/>
            <person name="Wang T."/>
            <person name="Stroehlein A.J."/>
            <person name="Young N.D."/>
            <person name="Ang C.S."/>
            <person name="Fernando D.D."/>
            <person name="Lu H.C."/>
            <person name="Taylor S."/>
            <person name="Reynolds S.L."/>
            <person name="Mofiz E."/>
            <person name="Najaraj S.H."/>
            <person name="Gowda H."/>
            <person name="Madugundu A."/>
            <person name="Renuse S."/>
            <person name="Holt D."/>
            <person name="Pandey A."/>
            <person name="Papenfuss A.T."/>
            <person name="Fischer K."/>
        </authorList>
    </citation>
    <scope>NUCLEOTIDE SEQUENCE [LARGE SCALE GENOMIC DNA]</scope>
</reference>
<feature type="domain" description="Protein kinase" evidence="12">
    <location>
        <begin position="231"/>
        <end position="497"/>
    </location>
</feature>
<dbReference type="PROSITE" id="PS50898">
    <property type="entry name" value="RBD"/>
    <property type="match status" value="1"/>
</dbReference>
<dbReference type="GO" id="GO:0046872">
    <property type="term" value="F:metal ion binding"/>
    <property type="evidence" value="ECO:0007669"/>
    <property type="project" value="UniProtKB-KW"/>
</dbReference>
<dbReference type="GO" id="GO:0005524">
    <property type="term" value="F:ATP binding"/>
    <property type="evidence" value="ECO:0007669"/>
    <property type="project" value="UniProtKB-UniRule"/>
</dbReference>
<evidence type="ECO:0000259" key="14">
    <source>
        <dbReference type="PROSITE" id="PS50898"/>
    </source>
</evidence>
<evidence type="ECO:0000256" key="3">
    <source>
        <dbReference type="ARBA" id="ARBA00022527"/>
    </source>
</evidence>
<dbReference type="Pfam" id="PF07714">
    <property type="entry name" value="PK_Tyr_Ser-Thr"/>
    <property type="match status" value="1"/>
</dbReference>
<organism evidence="15">
    <name type="scientific">Sarcoptes scabiei</name>
    <name type="common">Itch mite</name>
    <name type="synonym">Acarus scabiei</name>
    <dbReference type="NCBI Taxonomy" id="52283"/>
    <lineage>
        <taxon>Eukaryota</taxon>
        <taxon>Metazoa</taxon>
        <taxon>Ecdysozoa</taxon>
        <taxon>Arthropoda</taxon>
        <taxon>Chelicerata</taxon>
        <taxon>Arachnida</taxon>
        <taxon>Acari</taxon>
        <taxon>Acariformes</taxon>
        <taxon>Sarcoptiformes</taxon>
        <taxon>Astigmata</taxon>
        <taxon>Psoroptidia</taxon>
        <taxon>Sarcoptoidea</taxon>
        <taxon>Sarcoptidae</taxon>
        <taxon>Sarcoptinae</taxon>
        <taxon>Sarcoptes</taxon>
    </lineage>
</organism>
<dbReference type="Pfam" id="PF02196">
    <property type="entry name" value="RBD"/>
    <property type="match status" value="1"/>
</dbReference>
<keyword evidence="6 10" id="KW-0547">Nucleotide-binding</keyword>
<dbReference type="EnsemblMetazoa" id="SSS_112s_mrna">
    <property type="protein sequence ID" value="KAF7490294.1"/>
    <property type="gene ID" value="SSS_112"/>
</dbReference>
<dbReference type="InterPro" id="IPR046349">
    <property type="entry name" value="C1-like_sf"/>
</dbReference>
<dbReference type="SUPFAM" id="SSF56112">
    <property type="entry name" value="Protein kinase-like (PK-like)"/>
    <property type="match status" value="1"/>
</dbReference>
<dbReference type="PROSITE" id="PS00108">
    <property type="entry name" value="PROTEIN_KINASE_ST"/>
    <property type="match status" value="1"/>
</dbReference>
<dbReference type="InterPro" id="IPR017441">
    <property type="entry name" value="Protein_kinase_ATP_BS"/>
</dbReference>
<dbReference type="InterPro" id="IPR011009">
    <property type="entry name" value="Kinase-like_dom_sf"/>
</dbReference>
<dbReference type="PANTHER" id="PTHR44329">
    <property type="entry name" value="SERINE/THREONINE-PROTEIN KINASE TNNI3K-RELATED"/>
    <property type="match status" value="1"/>
</dbReference>
<evidence type="ECO:0000256" key="10">
    <source>
        <dbReference type="PROSITE-ProRule" id="PRU10141"/>
    </source>
</evidence>
<dbReference type="PROSITE" id="PS50081">
    <property type="entry name" value="ZF_DAG_PE_2"/>
    <property type="match status" value="1"/>
</dbReference>
<name>A0A834R606_SARSC</name>
<dbReference type="Proteomes" id="UP000070412">
    <property type="component" value="Unassembled WGS sequence"/>
</dbReference>
<evidence type="ECO:0000256" key="5">
    <source>
        <dbReference type="ARBA" id="ARBA00022723"/>
    </source>
</evidence>
<dbReference type="PANTHER" id="PTHR44329:SF262">
    <property type="entry name" value="RAF HOMOLOG SERINE_THREONINE-PROTEIN KINASE RAF"/>
    <property type="match status" value="1"/>
</dbReference>
<evidence type="ECO:0000256" key="2">
    <source>
        <dbReference type="ARBA" id="ARBA00012513"/>
    </source>
</evidence>
<dbReference type="EMBL" id="WVUK01000062">
    <property type="protein sequence ID" value="KAF7490294.1"/>
    <property type="molecule type" value="Genomic_DNA"/>
</dbReference>
<dbReference type="AlphaFoldDB" id="A0A834R606"/>
<keyword evidence="4" id="KW-0808">Transferase</keyword>
<dbReference type="Gene3D" id="1.10.510.10">
    <property type="entry name" value="Transferase(Phosphotransferase) domain 1"/>
    <property type="match status" value="1"/>
</dbReference>
<evidence type="ECO:0000256" key="4">
    <source>
        <dbReference type="ARBA" id="ARBA00022679"/>
    </source>
</evidence>
<keyword evidence="8" id="KW-0862">Zinc</keyword>
<dbReference type="EC" id="2.7.11.1" evidence="2"/>
<feature type="domain" description="RBD" evidence="14">
    <location>
        <begin position="9"/>
        <end position="80"/>
    </location>
</feature>
<evidence type="ECO:0000256" key="11">
    <source>
        <dbReference type="SAM" id="MobiDB-lite"/>
    </source>
</evidence>
<dbReference type="Gene3D" id="3.30.60.20">
    <property type="match status" value="1"/>
</dbReference>
<feature type="binding site" evidence="10">
    <location>
        <position position="258"/>
    </location>
    <ligand>
        <name>ATP</name>
        <dbReference type="ChEBI" id="CHEBI:30616"/>
    </ligand>
</feature>
<dbReference type="InterPro" id="IPR029071">
    <property type="entry name" value="Ubiquitin-like_domsf"/>
</dbReference>
<evidence type="ECO:0000256" key="7">
    <source>
        <dbReference type="ARBA" id="ARBA00022777"/>
    </source>
</evidence>
<dbReference type="InterPro" id="IPR000719">
    <property type="entry name" value="Prot_kinase_dom"/>
</dbReference>
<dbReference type="GO" id="GO:0004709">
    <property type="term" value="F:MAP kinase kinase kinase activity"/>
    <property type="evidence" value="ECO:0007669"/>
    <property type="project" value="TreeGrafter"/>
</dbReference>
<proteinExistence type="inferred from homology"/>
<dbReference type="CDD" id="cd20811">
    <property type="entry name" value="C1_Raf"/>
    <property type="match status" value="1"/>
</dbReference>
<dbReference type="PROSITE" id="PS00479">
    <property type="entry name" value="ZF_DAG_PE_1"/>
    <property type="match status" value="1"/>
</dbReference>
<dbReference type="OrthoDB" id="774951at2759"/>
<dbReference type="SMART" id="SM00220">
    <property type="entry name" value="S_TKc"/>
    <property type="match status" value="1"/>
</dbReference>
<dbReference type="InterPro" id="IPR008271">
    <property type="entry name" value="Ser/Thr_kinase_AS"/>
</dbReference>
<accession>A0A834R606</accession>
<feature type="compositionally biased region" description="Polar residues" evidence="11">
    <location>
        <begin position="184"/>
        <end position="194"/>
    </location>
</feature>
<gene>
    <name evidence="15" type="primary">SSS_112g</name>
    <name evidence="15" type="ORF">SSS_112</name>
</gene>
<reference evidence="15" key="2">
    <citation type="submission" date="2020-01" db="EMBL/GenBank/DDBJ databases">
        <authorList>
            <person name="Korhonen P.K.K."/>
            <person name="Guangxu M.G."/>
            <person name="Wang T.W."/>
            <person name="Stroehlein A.J.S."/>
            <person name="Young N.D."/>
            <person name="Ang C.-S.A."/>
            <person name="Fernando D.W.F."/>
            <person name="Lu H.L."/>
            <person name="Taylor S.T."/>
            <person name="Ehtesham M.E.M."/>
            <person name="Najaraj S.H.N."/>
            <person name="Harsha G.H.G."/>
            <person name="Madugundu A.M."/>
            <person name="Renuse S.R."/>
            <person name="Holt D.H."/>
            <person name="Pandey A.P."/>
            <person name="Papenfuss A.P."/>
            <person name="Gasser R.B.G."/>
            <person name="Fischer K.F."/>
        </authorList>
    </citation>
    <scope>NUCLEOTIDE SEQUENCE</scope>
    <source>
        <strain evidence="15">SSS_KF_BRIS2020</strain>
    </source>
</reference>
<evidence type="ECO:0000256" key="8">
    <source>
        <dbReference type="ARBA" id="ARBA00022833"/>
    </source>
</evidence>
<keyword evidence="17" id="KW-1185">Reference proteome</keyword>
<evidence type="ECO:0000256" key="6">
    <source>
        <dbReference type="ARBA" id="ARBA00022741"/>
    </source>
</evidence>
<comment type="similarity">
    <text evidence="1">Belongs to the protein kinase superfamily. TKL Ser/Thr protein kinase family. RAF subfamily.</text>
</comment>
<keyword evidence="7 15" id="KW-0418">Kinase</keyword>
<evidence type="ECO:0000256" key="9">
    <source>
        <dbReference type="ARBA" id="ARBA00022840"/>
    </source>
</evidence>
<dbReference type="Pfam" id="PF00130">
    <property type="entry name" value="C1_1"/>
    <property type="match status" value="1"/>
</dbReference>
<evidence type="ECO:0000259" key="12">
    <source>
        <dbReference type="PROSITE" id="PS50011"/>
    </source>
</evidence>
<dbReference type="InterPro" id="IPR051681">
    <property type="entry name" value="Ser/Thr_Kinases-Pseudokinases"/>
</dbReference>
<sequence length="543" mass="62034">MNSLFPNKRFLHVHLPNQQRTIIPIQDGQTVRDALARAMKKRQLTVAMCSVSSCDTNEPIAWDSDVADLNGLTKIEVRIMTHQIRRSFFKWTNCEYCQKILFTCLRCQTCGIKFHSRCSAYISPMCQPTNQYLLHLLQRNGRNIDRMRMEIKRSNSVSSDTRERSSSEPNIVINLIKDVKLNNSGDKSSLTSTTREPRARSADASSMKKIRRNSASSRESIKDWEIPESEVVIRECIGSGSFGTVYRGLWHGPVAVKKLKVAEPTQAQLFEFKNELAVLRKTRHVNIILFMGYVSKPQLMIITQWCEGSSLYKHLHVIETNFKMNQTLDIAKQTAQGMDYLHAKKIIHRDLKSNNIFLSKDFTVKIGDFGLATVKSNWGGSQANNNPTGSILWMAPEIIRGTAHSFQSDVYAYGIVLYELATGLLPYNHLNNRDQILYMVGRGFLRPNMTQVREYVPKKFVALIQNCIQIESKSRPLFNSISGMLEEIQVPRIHRAISLPNLKLKNNGDFDFDTIDIDDFRAIESPSLANFNNNFPFRIMAEI</sequence>
<dbReference type="InterPro" id="IPR001245">
    <property type="entry name" value="Ser-Thr/Tyr_kinase_cat_dom"/>
</dbReference>
<dbReference type="CDD" id="cd01816">
    <property type="entry name" value="RBD_RAF"/>
    <property type="match status" value="1"/>
</dbReference>
<dbReference type="SUPFAM" id="SSF54236">
    <property type="entry name" value="Ubiquitin-like"/>
    <property type="match status" value="1"/>
</dbReference>
<dbReference type="SMART" id="SM00109">
    <property type="entry name" value="C1"/>
    <property type="match status" value="1"/>
</dbReference>
<dbReference type="InterPro" id="IPR003116">
    <property type="entry name" value="RBD_dom"/>
</dbReference>
<reference evidence="16" key="3">
    <citation type="submission" date="2022-06" db="UniProtKB">
        <authorList>
            <consortium name="EnsemblMetazoa"/>
        </authorList>
    </citation>
    <scope>IDENTIFICATION</scope>
</reference>
<dbReference type="Gene3D" id="3.10.20.90">
    <property type="entry name" value="Phosphatidylinositol 3-kinase Catalytic Subunit, Chain A, domain 1"/>
    <property type="match status" value="1"/>
</dbReference>
<evidence type="ECO:0000259" key="13">
    <source>
        <dbReference type="PROSITE" id="PS50081"/>
    </source>
</evidence>
<dbReference type="CDD" id="cd14062">
    <property type="entry name" value="STKc_Raf"/>
    <property type="match status" value="1"/>
</dbReference>
<feature type="domain" description="Phorbol-ester/DAG-type" evidence="13">
    <location>
        <begin position="81"/>
        <end position="126"/>
    </location>
</feature>
<dbReference type="FunFam" id="3.30.200.20:FF:000024">
    <property type="entry name" value="B-Raf proto-oncogene serine/threonine-protein kinase"/>
    <property type="match status" value="1"/>
</dbReference>
<keyword evidence="3" id="KW-0723">Serine/threonine-protein kinase</keyword>
<evidence type="ECO:0000313" key="16">
    <source>
        <dbReference type="EnsemblMetazoa" id="KAF7490294.1"/>
    </source>
</evidence>
<dbReference type="Gene3D" id="3.30.200.20">
    <property type="entry name" value="Phosphorylase Kinase, domain 1"/>
    <property type="match status" value="1"/>
</dbReference>
<dbReference type="PROSITE" id="PS50011">
    <property type="entry name" value="PROTEIN_KINASE_DOM"/>
    <property type="match status" value="1"/>
</dbReference>
<dbReference type="SUPFAM" id="SSF57889">
    <property type="entry name" value="Cysteine-rich domain"/>
    <property type="match status" value="1"/>
</dbReference>
<evidence type="ECO:0000313" key="17">
    <source>
        <dbReference type="Proteomes" id="UP000070412"/>
    </source>
</evidence>
<dbReference type="SMART" id="SM00455">
    <property type="entry name" value="RBD"/>
    <property type="match status" value="1"/>
</dbReference>
<dbReference type="GO" id="GO:0006950">
    <property type="term" value="P:response to stress"/>
    <property type="evidence" value="ECO:0007669"/>
    <property type="project" value="UniProtKB-ARBA"/>
</dbReference>
<keyword evidence="5" id="KW-0479">Metal-binding</keyword>
<dbReference type="InterPro" id="IPR002219">
    <property type="entry name" value="PKC_DAG/PE"/>
</dbReference>
<protein>
    <recommendedName>
        <fullName evidence="2">non-specific serine/threonine protein kinase</fullName>
        <ecNumber evidence="2">2.7.11.1</ecNumber>
    </recommendedName>
</protein>
<evidence type="ECO:0000256" key="1">
    <source>
        <dbReference type="ARBA" id="ARBA00010507"/>
    </source>
</evidence>
<keyword evidence="9 10" id="KW-0067">ATP-binding</keyword>
<feature type="region of interest" description="Disordered" evidence="11">
    <location>
        <begin position="184"/>
        <end position="214"/>
    </location>
</feature>
<dbReference type="PROSITE" id="PS00107">
    <property type="entry name" value="PROTEIN_KINASE_ATP"/>
    <property type="match status" value="1"/>
</dbReference>
<evidence type="ECO:0000313" key="15">
    <source>
        <dbReference type="EMBL" id="KAF7490294.1"/>
    </source>
</evidence>